<reference evidence="2 3" key="1">
    <citation type="submission" date="2024-04" db="EMBL/GenBank/DDBJ databases">
        <title>Flavobacterium sp. DGU38 16S ribosomal RNA gene Genome sequencing and assembly.</title>
        <authorList>
            <person name="Park S."/>
        </authorList>
    </citation>
    <scope>NUCLEOTIDE SEQUENCE [LARGE SCALE GENOMIC DNA]</scope>
    <source>
        <strain evidence="2 3">DGU38</strain>
    </source>
</reference>
<keyword evidence="1" id="KW-0472">Membrane</keyword>
<feature type="transmembrane region" description="Helical" evidence="1">
    <location>
        <begin position="12"/>
        <end position="31"/>
    </location>
</feature>
<sequence>MYVIDWEAFPKYLIPISTFLSSYLAIYLAGWKKIREIKAELKHIRDFKQIDLDYKRAEFIYTQKHNGYENLLKIISKYSTETRDLIFEDFVLVAFEFNFEKNKRSDNELDSNNDEELELFYEKYRDKFSFFSKKYNDLYQLLNIEIQPSILNSSDEVYEIIENVKNNYNSIFKKFTDDYLPKFTTLTMEEMEKYNSEIKFFSEKYQLSFDQLKIQMRKEIKEEQQKINTAKVY</sequence>
<dbReference type="RefSeq" id="WP_341689870.1">
    <property type="nucleotide sequence ID" value="NZ_JBBYHS010000004.1"/>
</dbReference>
<evidence type="ECO:0008006" key="4">
    <source>
        <dbReference type="Google" id="ProtNLM"/>
    </source>
</evidence>
<evidence type="ECO:0000313" key="2">
    <source>
        <dbReference type="EMBL" id="MEL1252997.1"/>
    </source>
</evidence>
<evidence type="ECO:0000313" key="3">
    <source>
        <dbReference type="Proteomes" id="UP001485226"/>
    </source>
</evidence>
<keyword evidence="3" id="KW-1185">Reference proteome</keyword>
<gene>
    <name evidence="2" type="ORF">AAEO57_04355</name>
</gene>
<dbReference type="Proteomes" id="UP001485226">
    <property type="component" value="Unassembled WGS sequence"/>
</dbReference>
<dbReference type="EMBL" id="JBBYHS010000004">
    <property type="protein sequence ID" value="MEL1252997.1"/>
    <property type="molecule type" value="Genomic_DNA"/>
</dbReference>
<accession>A0ABU9IMT3</accession>
<organism evidence="2 3">
    <name type="scientific">Flavobacterium calami</name>
    <dbReference type="NCBI Taxonomy" id="3139144"/>
    <lineage>
        <taxon>Bacteria</taxon>
        <taxon>Pseudomonadati</taxon>
        <taxon>Bacteroidota</taxon>
        <taxon>Flavobacteriia</taxon>
        <taxon>Flavobacteriales</taxon>
        <taxon>Flavobacteriaceae</taxon>
        <taxon>Flavobacterium</taxon>
    </lineage>
</organism>
<comment type="caution">
    <text evidence="2">The sequence shown here is derived from an EMBL/GenBank/DDBJ whole genome shotgun (WGS) entry which is preliminary data.</text>
</comment>
<name>A0ABU9IMT3_9FLAO</name>
<keyword evidence="1" id="KW-1133">Transmembrane helix</keyword>
<evidence type="ECO:0000256" key="1">
    <source>
        <dbReference type="SAM" id="Phobius"/>
    </source>
</evidence>
<proteinExistence type="predicted"/>
<protein>
    <recommendedName>
        <fullName evidence="4">Phage abortive infection protein</fullName>
    </recommendedName>
</protein>
<keyword evidence="1" id="KW-0812">Transmembrane</keyword>